<reference evidence="3" key="1">
    <citation type="journal article" date="2013" name="Proc. Natl. Acad. Sci. U.S.A.">
        <title>Improving the coverage of the cyanobacterial phylum using diversity-driven genome sequencing.</title>
        <authorList>
            <person name="Shih P.M."/>
            <person name="Wu D."/>
            <person name="Latifi A."/>
            <person name="Axen S.D."/>
            <person name="Fewer D.P."/>
            <person name="Talla E."/>
            <person name="Calteau A."/>
            <person name="Cai F."/>
            <person name="Tandeau de Marsac N."/>
            <person name="Rippka R."/>
            <person name="Herdman M."/>
            <person name="Sivonen K."/>
            <person name="Coursin T."/>
            <person name="Laurent T."/>
            <person name="Goodwin L."/>
            <person name="Nolan M."/>
            <person name="Davenport K.W."/>
            <person name="Han C.S."/>
            <person name="Rubin E.M."/>
            <person name="Eisen J.A."/>
            <person name="Woyke T."/>
            <person name="Gugger M."/>
            <person name="Kerfeld C.A."/>
        </authorList>
    </citation>
    <scope>NUCLEOTIDE SEQUENCE [LARGE SCALE GENOMIC DNA]</scope>
    <source>
        <strain evidence="3">ATCC 29371 / PCC 7437</strain>
    </source>
</reference>
<dbReference type="Proteomes" id="UP000010473">
    <property type="component" value="Chromosome"/>
</dbReference>
<keyword evidence="3" id="KW-1185">Reference proteome</keyword>
<evidence type="ECO:0000259" key="1">
    <source>
        <dbReference type="Pfam" id="PF10057"/>
    </source>
</evidence>
<feature type="domain" description="Na+-translocating membrane potential-generating system MpsC" evidence="1">
    <location>
        <begin position="7"/>
        <end position="116"/>
    </location>
</feature>
<evidence type="ECO:0000313" key="3">
    <source>
        <dbReference type="Proteomes" id="UP000010473"/>
    </source>
</evidence>
<accession>K9XXT7</accession>
<sequence length="131" mass="14827">MTETLPTRGQLERQISQKLQAFYRNRLGHQPSKITCQLFDQKLAIIIEESITQAEQILVKEGKKELAEQVHSQLDDAIQPELKQVVEEIIKVKIIDLLSDATLQTGRTGMIAVLDQTPQVRNPDTIPKVKS</sequence>
<dbReference type="HOGENOM" id="CLU_155107_0_0_3"/>
<evidence type="ECO:0000313" key="2">
    <source>
        <dbReference type="EMBL" id="AFZ36472.1"/>
    </source>
</evidence>
<dbReference type="AlphaFoldDB" id="K9XXT7"/>
<dbReference type="PATRIC" id="fig|111780.3.peg.3069"/>
<gene>
    <name evidence="2" type="ordered locus">Sta7437_2953</name>
</gene>
<dbReference type="EMBL" id="CP003653">
    <property type="protein sequence ID" value="AFZ36472.1"/>
    <property type="molecule type" value="Genomic_DNA"/>
</dbReference>
<protein>
    <recommendedName>
        <fullName evidence="1">Na+-translocating membrane potential-generating system MpsC domain-containing protein</fullName>
    </recommendedName>
</protein>
<dbReference type="Pfam" id="PF10057">
    <property type="entry name" value="MpsC"/>
    <property type="match status" value="1"/>
</dbReference>
<dbReference type="RefSeq" id="WP_015194139.1">
    <property type="nucleotide sequence ID" value="NC_019748.1"/>
</dbReference>
<dbReference type="InterPro" id="IPR018745">
    <property type="entry name" value="MpsC"/>
</dbReference>
<dbReference type="eggNOG" id="COG5609">
    <property type="taxonomic scope" value="Bacteria"/>
</dbReference>
<dbReference type="KEGG" id="scs:Sta7437_2953"/>
<name>K9XXT7_STAC7</name>
<dbReference type="OrthoDB" id="512464at2"/>
<organism evidence="2 3">
    <name type="scientific">Stanieria cyanosphaera (strain ATCC 29371 / PCC 7437)</name>
    <dbReference type="NCBI Taxonomy" id="111780"/>
    <lineage>
        <taxon>Bacteria</taxon>
        <taxon>Bacillati</taxon>
        <taxon>Cyanobacteriota</taxon>
        <taxon>Cyanophyceae</taxon>
        <taxon>Pleurocapsales</taxon>
        <taxon>Dermocarpellaceae</taxon>
        <taxon>Stanieria</taxon>
    </lineage>
</organism>
<proteinExistence type="predicted"/>